<organism evidence="4 5">
    <name type="scientific">Mizuhopecten yessoensis</name>
    <name type="common">Japanese scallop</name>
    <name type="synonym">Patinopecten yessoensis</name>
    <dbReference type="NCBI Taxonomy" id="6573"/>
    <lineage>
        <taxon>Eukaryota</taxon>
        <taxon>Metazoa</taxon>
        <taxon>Spiralia</taxon>
        <taxon>Lophotrochozoa</taxon>
        <taxon>Mollusca</taxon>
        <taxon>Bivalvia</taxon>
        <taxon>Autobranchia</taxon>
        <taxon>Pteriomorphia</taxon>
        <taxon>Pectinida</taxon>
        <taxon>Pectinoidea</taxon>
        <taxon>Pectinidae</taxon>
        <taxon>Mizuhopecten</taxon>
    </lineage>
</organism>
<dbReference type="Proteomes" id="UP000242188">
    <property type="component" value="Unassembled WGS sequence"/>
</dbReference>
<dbReference type="Pfam" id="PF16092">
    <property type="entry name" value="CFAP61_N"/>
    <property type="match status" value="1"/>
</dbReference>
<feature type="region of interest" description="Disordered" evidence="1">
    <location>
        <begin position="388"/>
        <end position="416"/>
    </location>
</feature>
<feature type="compositionally biased region" description="Low complexity" evidence="1">
    <location>
        <begin position="337"/>
        <end position="352"/>
    </location>
</feature>
<dbReference type="InterPro" id="IPR038884">
    <property type="entry name" value="CFAP61"/>
</dbReference>
<evidence type="ECO:0000313" key="5">
    <source>
        <dbReference type="Proteomes" id="UP000242188"/>
    </source>
</evidence>
<dbReference type="PANTHER" id="PTHR21178">
    <property type="entry name" value="CILIA- AND FLAGELLA-ASSOCIATED PROTEIN 61"/>
    <property type="match status" value="1"/>
</dbReference>
<keyword evidence="5" id="KW-1185">Reference proteome</keyword>
<accession>A0A210QNZ2</accession>
<evidence type="ECO:0000259" key="2">
    <source>
        <dbReference type="Pfam" id="PF16092"/>
    </source>
</evidence>
<name>A0A210QNZ2_MIZYE</name>
<dbReference type="InterPro" id="IPR036188">
    <property type="entry name" value="FAD/NAD-bd_sf"/>
</dbReference>
<evidence type="ECO:0000313" key="4">
    <source>
        <dbReference type="EMBL" id="OWF50418.1"/>
    </source>
</evidence>
<dbReference type="InterPro" id="IPR056299">
    <property type="entry name" value="CFAP61_dimer"/>
</dbReference>
<dbReference type="EMBL" id="NEDP02002617">
    <property type="protein sequence ID" value="OWF50418.1"/>
    <property type="molecule type" value="Genomic_DNA"/>
</dbReference>
<dbReference type="SUPFAM" id="SSF51905">
    <property type="entry name" value="FAD/NAD(P)-binding domain"/>
    <property type="match status" value="1"/>
</dbReference>
<feature type="domain" description="Cilia- and flagella-associated protein 61 N-terminal" evidence="2">
    <location>
        <begin position="17"/>
        <end position="269"/>
    </location>
</feature>
<evidence type="ECO:0000259" key="3">
    <source>
        <dbReference type="Pfam" id="PF23150"/>
    </source>
</evidence>
<dbReference type="InterPro" id="IPR016181">
    <property type="entry name" value="Acyl_CoA_acyltransferase"/>
</dbReference>
<sequence length="1288" mass="144295">MATTILPMDGPPEVVNARRTESLDAPHIIKLVKENTDALFGRVNIVNLIEKAVLAVTLCNDKEDILGHAAFFDYPNIPEVDQASWESWIKNSYGNEKSTALNTLFMHYFVGKSDYAHGCCREIIRTAFNAVPDLHFLYLFVPMKAYPESALDEVFKQVDKTEGVSDGVSGALFVCHRHDHVPVLHVRKATVEDHDDLTPIFTRQSDMLNMTYGDFFLAELVEAQDEHMQCLVAEVEGTAIGFMSISDDVNAPLLNECFELGPFHGLRKPHAEDNLAAPKTPTPSPPPEEERPSSRGSQKSGGSGKAEGEPTSGTEGTKNEGTEVSASEKVEDKKTSSQHSSGRSSRAGSTSAEDVNKIQSKLSDAHMRESATSLLSDSAVVVAEVAKEAEDRNSQASSRKSSVRDEMSSRLATPIKPITPLSSLPKRFVPSYKGEVNAFSIQLFCIDERFEMRSSDFLTKAFSLFPQFDFSVITVPHLVPEFPLLQGFVRVTPRCPSTLSQELYVFHRSGLMKDFNVRPACTKDTAGVEKLVKTVSLQDNLMADLKQYNQARRDEDGMEIQAFVAECQGQIVGTAVIRKEEDIEYIRSHYNIEDFIYFNHHRREEHGHLHHFALNPIFSHLSKHFIKEILRQGHKTCLYYPLYPPYTDKQIVEKHSLVCCLNDMVPVRSRRQIIYPVEKLGVNAPSERVLADRDAYALNHINRKLVMEPKVTINARIVVIGASNVGIAFLETLAYSPHLRFHNLTLISPHGLPGEMAPDEVRDQMLGNSFCYNQNEFSKTSLRTWVNVVYGKMTAIDRKKKFVVVENSSMVPYDHLILCTGEQYQIPAPTEADIEGGATNADLPNSPDMRYMKAQPKNLFLINDEYDAAVALYWIENSLLKSSRKVVIYGGTLDAYCCVQSLLAMGVTGDRISLVEPSAAYQTTCFNNPTLDATILKSVKEAGVQVYSGYYLAQWNDGIGEIGEITSASFTSNKEPLILECGAFFAYYKASVDTDSFRAINDACLVYDGKLVIDAAFHTNDVAIRGAGTLTKYQRKYHAEQWTHANFNSKEVGIHLATEMLRLFDPTMEPQSAPPEEALNLIPIYRNPKIQGGILPGGYHYLHVAKPGLDTPLSNQMAQPDYGKEYITGTVDGDPGYFRLHINQYNTIETITCLSKQPIPSSNFNCLYGLHERGLNNLMSRFNEGLVKDFISYFMEKWCLAVYHDRFADFRDEVRELLITSPGPGQESVEERVRQVVDEDVAMNESQKGELLDIYRNSGAKRAVETRLLSFISYNYYHLPMYAKPGMV</sequence>
<reference evidence="4 5" key="1">
    <citation type="journal article" date="2017" name="Nat. Ecol. Evol.">
        <title>Scallop genome provides insights into evolution of bilaterian karyotype and development.</title>
        <authorList>
            <person name="Wang S."/>
            <person name="Zhang J."/>
            <person name="Jiao W."/>
            <person name="Li J."/>
            <person name="Xun X."/>
            <person name="Sun Y."/>
            <person name="Guo X."/>
            <person name="Huan P."/>
            <person name="Dong B."/>
            <person name="Zhang L."/>
            <person name="Hu X."/>
            <person name="Sun X."/>
            <person name="Wang J."/>
            <person name="Zhao C."/>
            <person name="Wang Y."/>
            <person name="Wang D."/>
            <person name="Huang X."/>
            <person name="Wang R."/>
            <person name="Lv J."/>
            <person name="Li Y."/>
            <person name="Zhang Z."/>
            <person name="Liu B."/>
            <person name="Lu W."/>
            <person name="Hui Y."/>
            <person name="Liang J."/>
            <person name="Zhou Z."/>
            <person name="Hou R."/>
            <person name="Li X."/>
            <person name="Liu Y."/>
            <person name="Li H."/>
            <person name="Ning X."/>
            <person name="Lin Y."/>
            <person name="Zhao L."/>
            <person name="Xing Q."/>
            <person name="Dou J."/>
            <person name="Li Y."/>
            <person name="Mao J."/>
            <person name="Guo H."/>
            <person name="Dou H."/>
            <person name="Li T."/>
            <person name="Mu C."/>
            <person name="Jiang W."/>
            <person name="Fu Q."/>
            <person name="Fu X."/>
            <person name="Miao Y."/>
            <person name="Liu J."/>
            <person name="Yu Q."/>
            <person name="Li R."/>
            <person name="Liao H."/>
            <person name="Li X."/>
            <person name="Kong Y."/>
            <person name="Jiang Z."/>
            <person name="Chourrout D."/>
            <person name="Li R."/>
            <person name="Bao Z."/>
        </authorList>
    </citation>
    <scope>NUCLEOTIDE SEQUENCE [LARGE SCALE GENOMIC DNA]</scope>
    <source>
        <strain evidence="4 5">PY_sf001</strain>
    </source>
</reference>
<feature type="domain" description="CFAP61 dimerisation" evidence="3">
    <location>
        <begin position="1083"/>
        <end position="1202"/>
    </location>
</feature>
<protein>
    <submittedName>
        <fullName evidence="4">Uncharacterized protein C20orf26</fullName>
    </submittedName>
</protein>
<feature type="compositionally biased region" description="Basic and acidic residues" evidence="1">
    <location>
        <begin position="317"/>
        <end position="335"/>
    </location>
</feature>
<dbReference type="OrthoDB" id="382863at2759"/>
<evidence type="ECO:0000256" key="1">
    <source>
        <dbReference type="SAM" id="MobiDB-lite"/>
    </source>
</evidence>
<dbReference type="PANTHER" id="PTHR21178:SF8">
    <property type="entry name" value="CILIA- AND FLAGELLA-ASSOCIATED PROTEIN 61"/>
    <property type="match status" value="1"/>
</dbReference>
<dbReference type="SUPFAM" id="SSF55729">
    <property type="entry name" value="Acyl-CoA N-acyltransferases (Nat)"/>
    <property type="match status" value="1"/>
</dbReference>
<proteinExistence type="predicted"/>
<gene>
    <name evidence="4" type="ORF">KP79_PYT09429</name>
</gene>
<comment type="caution">
    <text evidence="4">The sequence shown here is derived from an EMBL/GenBank/DDBJ whole genome shotgun (WGS) entry which is preliminary data.</text>
</comment>
<feature type="region of interest" description="Disordered" evidence="1">
    <location>
        <begin position="269"/>
        <end position="355"/>
    </location>
</feature>
<dbReference type="STRING" id="6573.A0A210QNZ2"/>
<dbReference type="Pfam" id="PF23150">
    <property type="entry name" value="CFAP61_dimer"/>
    <property type="match status" value="1"/>
</dbReference>
<dbReference type="Gene3D" id="3.50.50.60">
    <property type="entry name" value="FAD/NAD(P)-binding domain"/>
    <property type="match status" value="2"/>
</dbReference>
<dbReference type="InterPro" id="IPR032151">
    <property type="entry name" value="CFAP61_N"/>
</dbReference>